<feature type="non-terminal residue" evidence="2">
    <location>
        <position position="167"/>
    </location>
</feature>
<dbReference type="CDD" id="cd05401">
    <property type="entry name" value="NT_GlnE_GlnD_like"/>
    <property type="match status" value="1"/>
</dbReference>
<accession>A0A6P1Z9Y7</accession>
<dbReference type="InterPro" id="IPR005105">
    <property type="entry name" value="GlnD_Uridyltrans_N"/>
</dbReference>
<feature type="domain" description="Protein-PII uridylyltransferase N-terminal" evidence="1">
    <location>
        <begin position="36"/>
        <end position="167"/>
    </location>
</feature>
<organism evidence="2 3">
    <name type="scientific">Oceanidesulfovibrio marinus</name>
    <dbReference type="NCBI Taxonomy" id="370038"/>
    <lineage>
        <taxon>Bacteria</taxon>
        <taxon>Pseudomonadati</taxon>
        <taxon>Thermodesulfobacteriota</taxon>
        <taxon>Desulfovibrionia</taxon>
        <taxon>Desulfovibrionales</taxon>
        <taxon>Desulfovibrionaceae</taxon>
        <taxon>Oceanidesulfovibrio</taxon>
    </lineage>
</organism>
<dbReference type="Pfam" id="PF03445">
    <property type="entry name" value="DUF294"/>
    <property type="match status" value="1"/>
</dbReference>
<dbReference type="AlphaFoldDB" id="A0A6P1Z9Y7"/>
<reference evidence="2 3" key="1">
    <citation type="submission" date="2018-06" db="EMBL/GenBank/DDBJ databases">
        <title>Complete genome of Desulfovibrio marinus P48SEP.</title>
        <authorList>
            <person name="Crispim J.S."/>
            <person name="Vidigal P.M.P."/>
            <person name="Silva L.C.F."/>
            <person name="Araujo L.C."/>
            <person name="Laguardia C.N."/>
            <person name="Dias R.S."/>
            <person name="Sousa M.P."/>
            <person name="Paula S.O."/>
            <person name="Silva C."/>
        </authorList>
    </citation>
    <scope>NUCLEOTIDE SEQUENCE [LARGE SCALE GENOMIC DNA]</scope>
    <source>
        <strain evidence="2 3">P48SEP</strain>
    </source>
</reference>
<dbReference type="GO" id="GO:0008773">
    <property type="term" value="F:[protein-PII] uridylyltransferase activity"/>
    <property type="evidence" value="ECO:0007669"/>
    <property type="project" value="InterPro"/>
</dbReference>
<keyword evidence="2" id="KW-0418">Kinase</keyword>
<evidence type="ECO:0000313" key="2">
    <source>
        <dbReference type="EMBL" id="TVM23292.1"/>
    </source>
</evidence>
<sequence>DQNIVVIQGTSSMALVWAIMAQPEIAWLYAHSHRPPHVIRSLVESGANAGHITSMITVINDCLRGKVIKMLLKSLGPPQVAVGWMMMGSDGRREQTVKTDQDNAISIRYVEDPVIARAAVVYFEAFTTRVIEHLVKAGFPPCPDGIMASNSKWRLTLSQWKETFERW</sequence>
<comment type="caution">
    <text evidence="2">The sequence shown here is derived from an EMBL/GenBank/DDBJ whole genome shotgun (WGS) entry which is preliminary data.</text>
</comment>
<name>A0A6P1Z9Y7_9BACT</name>
<dbReference type="RefSeq" id="WP_235896810.1">
    <property type="nucleotide sequence ID" value="NZ_QMIF01000377.1"/>
</dbReference>
<evidence type="ECO:0000259" key="1">
    <source>
        <dbReference type="Pfam" id="PF03445"/>
    </source>
</evidence>
<dbReference type="Proteomes" id="UP000434052">
    <property type="component" value="Unassembled WGS sequence"/>
</dbReference>
<gene>
    <name evidence="2" type="ORF">DQK91_23650</name>
</gene>
<dbReference type="EMBL" id="QMIF01000377">
    <property type="protein sequence ID" value="TVM23292.1"/>
    <property type="molecule type" value="Genomic_DNA"/>
</dbReference>
<keyword evidence="2" id="KW-0808">Transferase</keyword>
<protein>
    <submittedName>
        <fullName evidence="2">Histidine kinase</fullName>
    </submittedName>
</protein>
<feature type="non-terminal residue" evidence="2">
    <location>
        <position position="1"/>
    </location>
</feature>
<proteinExistence type="predicted"/>
<evidence type="ECO:0000313" key="3">
    <source>
        <dbReference type="Proteomes" id="UP000434052"/>
    </source>
</evidence>
<dbReference type="GO" id="GO:0016301">
    <property type="term" value="F:kinase activity"/>
    <property type="evidence" value="ECO:0007669"/>
    <property type="project" value="UniProtKB-KW"/>
</dbReference>